<evidence type="ECO:0000313" key="2">
    <source>
        <dbReference type="Proteomes" id="UP000664132"/>
    </source>
</evidence>
<name>A0A8H7T709_9HELO</name>
<organism evidence="1 2">
    <name type="scientific">Cadophora malorum</name>
    <dbReference type="NCBI Taxonomy" id="108018"/>
    <lineage>
        <taxon>Eukaryota</taxon>
        <taxon>Fungi</taxon>
        <taxon>Dikarya</taxon>
        <taxon>Ascomycota</taxon>
        <taxon>Pezizomycotina</taxon>
        <taxon>Leotiomycetes</taxon>
        <taxon>Helotiales</taxon>
        <taxon>Ploettnerulaceae</taxon>
        <taxon>Cadophora</taxon>
    </lineage>
</organism>
<proteinExistence type="predicted"/>
<protein>
    <submittedName>
        <fullName evidence="1">Uncharacterized protein</fullName>
    </submittedName>
</protein>
<dbReference type="OrthoDB" id="3558539at2759"/>
<dbReference type="AlphaFoldDB" id="A0A8H7T709"/>
<accession>A0A8H7T709</accession>
<keyword evidence="2" id="KW-1185">Reference proteome</keyword>
<dbReference type="Proteomes" id="UP000664132">
    <property type="component" value="Unassembled WGS sequence"/>
</dbReference>
<reference evidence="1" key="1">
    <citation type="submission" date="2021-02" db="EMBL/GenBank/DDBJ databases">
        <title>Genome sequence Cadophora malorum strain M34.</title>
        <authorList>
            <person name="Stefanovic E."/>
            <person name="Vu D."/>
            <person name="Scully C."/>
            <person name="Dijksterhuis J."/>
            <person name="Roader J."/>
            <person name="Houbraken J."/>
        </authorList>
    </citation>
    <scope>NUCLEOTIDE SEQUENCE</scope>
    <source>
        <strain evidence="1">M34</strain>
    </source>
</reference>
<dbReference type="EMBL" id="JAFJYH010000314">
    <property type="protein sequence ID" value="KAG4413436.1"/>
    <property type="molecule type" value="Genomic_DNA"/>
</dbReference>
<gene>
    <name evidence="1" type="ORF">IFR04_013413</name>
</gene>
<sequence length="304" mass="33522">MSRWSPAPRILDDPNDPLYQQFLAIPSPGDGLNLTPIQLCILFRRSPAERHTRASEVFGRAYLNNTSGGLIKSRLRNSPIINNITNQHLQAVGMTRAQIPRFASGGTAPRPRRRAAMRPAAPVRALSIAPVVVPAMAPVVNAGAIVPAAAILPAAADAAQSEASTGLFVVAWEPNFDGPNFKAYLDTLDISGMVHFGTKDSTKYGVMEVNPIGMGWASFVGQVKDTIERMPGFRELRKDSRFRFEKVELRYYADEDFEVETKVAVVPMVRNKTVRHRVMDVVVGVMSQLPRDYFMVAVGLEFNQ</sequence>
<evidence type="ECO:0000313" key="1">
    <source>
        <dbReference type="EMBL" id="KAG4413436.1"/>
    </source>
</evidence>
<comment type="caution">
    <text evidence="1">The sequence shown here is derived from an EMBL/GenBank/DDBJ whole genome shotgun (WGS) entry which is preliminary data.</text>
</comment>